<accession>A0A1I0M5V7</accession>
<keyword evidence="2" id="KW-1185">Reference proteome</keyword>
<gene>
    <name evidence="1" type="ORF">SAMN04487850_0367</name>
</gene>
<dbReference type="EMBL" id="FOIQ01000001">
    <property type="protein sequence ID" value="SEV83857.1"/>
    <property type="molecule type" value="Genomic_DNA"/>
</dbReference>
<dbReference type="RefSeq" id="WP_143065689.1">
    <property type="nucleotide sequence ID" value="NZ_FOIQ01000001.1"/>
</dbReference>
<dbReference type="AlphaFoldDB" id="A0A1I0M5V7"/>
<protein>
    <submittedName>
        <fullName evidence="1">Uncharacterized protein</fullName>
    </submittedName>
</protein>
<sequence>MKNKTTHHTPCAICKSQPADKTNSHIIPSFFVAMVSSIDNSYKRDKELLYTIGDRITTPYIGHAVREEELLSSFDSITDERLAMMNDNTVSKDYIFCPHCEKKLGEYLESPWHDHLFNNRKISPASAYFFWASILWRISVFEGINFKLPTHIEKSLRKRLNAFIVAKDNKSDTSQLMSNLPFCYKVLYCKDYSKHHGGLIYYEYDCKSKVVTLLLGDVAACFSFHKNGSFDKYSFHGLEETFPNASINDGSCNEAILNVDASILDITNSRLINKLQTIRLEADKKNILAMWKMVRKKSIPNLPSKPDDCFIRYVISELHNDTVKSGEKITHEYFSKCFGMGLIKIYNINLY</sequence>
<evidence type="ECO:0000313" key="2">
    <source>
        <dbReference type="Proteomes" id="UP000199373"/>
    </source>
</evidence>
<reference evidence="1 2" key="1">
    <citation type="submission" date="2016-10" db="EMBL/GenBank/DDBJ databases">
        <authorList>
            <person name="de Groot N.N."/>
        </authorList>
    </citation>
    <scope>NUCLEOTIDE SEQUENCE [LARGE SCALE GENOMIC DNA]</scope>
    <source>
        <strain evidence="1 2">TC2-24</strain>
    </source>
</reference>
<dbReference type="Proteomes" id="UP000199373">
    <property type="component" value="Unassembled WGS sequence"/>
</dbReference>
<name>A0A1I0M5V7_9BACT</name>
<organism evidence="1 2">
    <name type="scientific">Prevotella aff. ruminicola Tc2-24</name>
    <dbReference type="NCBI Taxonomy" id="81582"/>
    <lineage>
        <taxon>Bacteria</taxon>
        <taxon>Pseudomonadati</taxon>
        <taxon>Bacteroidota</taxon>
        <taxon>Bacteroidia</taxon>
        <taxon>Bacteroidales</taxon>
        <taxon>Prevotellaceae</taxon>
        <taxon>Prevotella</taxon>
    </lineage>
</organism>
<proteinExistence type="predicted"/>
<evidence type="ECO:0000313" key="1">
    <source>
        <dbReference type="EMBL" id="SEV83857.1"/>
    </source>
</evidence>